<dbReference type="Gene3D" id="1.20.1250.20">
    <property type="entry name" value="MFS general substrate transporter like domains"/>
    <property type="match status" value="1"/>
</dbReference>
<name>A0A8H7RXG1_9FUNG</name>
<evidence type="ECO:0000256" key="3">
    <source>
        <dbReference type="ARBA" id="ARBA00022692"/>
    </source>
</evidence>
<evidence type="ECO:0000259" key="7">
    <source>
        <dbReference type="PROSITE" id="PS50850"/>
    </source>
</evidence>
<feature type="transmembrane region" description="Helical" evidence="6">
    <location>
        <begin position="456"/>
        <end position="475"/>
    </location>
</feature>
<feature type="transmembrane region" description="Helical" evidence="6">
    <location>
        <begin position="12"/>
        <end position="36"/>
    </location>
</feature>
<keyword evidence="2" id="KW-0813">Transport</keyword>
<feature type="transmembrane region" description="Helical" evidence="6">
    <location>
        <begin position="190"/>
        <end position="212"/>
    </location>
</feature>
<dbReference type="Proteomes" id="UP000646827">
    <property type="component" value="Unassembled WGS sequence"/>
</dbReference>
<sequence length="486" mass="53075">MEAEKPLPFRQLFLICAVRFAEPISFSIHIPFIYFMVRDFHIGKETEIGYYVSLITSSFAVSQLASALPIGMLSDRIGRRPVVLLGLAVGIISILSFGLSKTYQWALCTKVLSGLLDNNIAVLKSMVSELSMGYSETQRARAFSMLQVVFGLGGIVGASLGGYLSEPVRKYPNVFGRGGPITDFLTEFPYFLPCFAASCIATIGWIAGFLFLEETLIRKKQMQVAQNQEQEGLLTNGENESEDYQTFGGQSNGNQFNKPQSSATIRDVLTPAVVGVCITYGLAAYQNVFYDELFPTWSATDRGVGGLGLNSNEIGTALSFAGMVTLFVQFFIYHRLTGWLGTIRLFRASLLLSIFVFGLQGCVRYLQNGDDDIKWLFWVGLLLSIGLKTLCQTVAMTGSIILINNAAPRVDALGTINAFSQCCSSAMRALGPASSGFIYSSTIAAVGLPFTVRAHLSWVILSCVAIMTYTASMQLNTAKYISKPKE</sequence>
<dbReference type="InterPro" id="IPR005829">
    <property type="entry name" value="Sugar_transporter_CS"/>
</dbReference>
<gene>
    <name evidence="8" type="ORF">INT45_012500</name>
</gene>
<dbReference type="EMBL" id="JAEPRB010000234">
    <property type="protein sequence ID" value="KAG2218358.1"/>
    <property type="molecule type" value="Genomic_DNA"/>
</dbReference>
<protein>
    <recommendedName>
        <fullName evidence="7">Major facilitator superfamily (MFS) profile domain-containing protein</fullName>
    </recommendedName>
</protein>
<dbReference type="SUPFAM" id="SSF103473">
    <property type="entry name" value="MFS general substrate transporter"/>
    <property type="match status" value="1"/>
</dbReference>
<keyword evidence="9" id="KW-1185">Reference proteome</keyword>
<feature type="transmembrane region" description="Helical" evidence="6">
    <location>
        <begin position="378"/>
        <end position="403"/>
    </location>
</feature>
<feature type="transmembrane region" description="Helical" evidence="6">
    <location>
        <begin position="268"/>
        <end position="288"/>
    </location>
</feature>
<evidence type="ECO:0000313" key="9">
    <source>
        <dbReference type="Proteomes" id="UP000646827"/>
    </source>
</evidence>
<keyword evidence="4 6" id="KW-1133">Transmembrane helix</keyword>
<evidence type="ECO:0000313" key="8">
    <source>
        <dbReference type="EMBL" id="KAG2218358.1"/>
    </source>
</evidence>
<dbReference type="AlphaFoldDB" id="A0A8H7RXG1"/>
<organism evidence="8 9">
    <name type="scientific">Circinella minor</name>
    <dbReference type="NCBI Taxonomy" id="1195481"/>
    <lineage>
        <taxon>Eukaryota</taxon>
        <taxon>Fungi</taxon>
        <taxon>Fungi incertae sedis</taxon>
        <taxon>Mucoromycota</taxon>
        <taxon>Mucoromycotina</taxon>
        <taxon>Mucoromycetes</taxon>
        <taxon>Mucorales</taxon>
        <taxon>Lichtheimiaceae</taxon>
        <taxon>Circinella</taxon>
    </lineage>
</organism>
<feature type="transmembrane region" description="Helical" evidence="6">
    <location>
        <begin position="143"/>
        <end position="164"/>
    </location>
</feature>
<reference evidence="8 9" key="1">
    <citation type="submission" date="2020-12" db="EMBL/GenBank/DDBJ databases">
        <title>Metabolic potential, ecology and presence of endohyphal bacteria is reflected in genomic diversity of Mucoromycotina.</title>
        <authorList>
            <person name="Muszewska A."/>
            <person name="Okrasinska A."/>
            <person name="Steczkiewicz K."/>
            <person name="Drgas O."/>
            <person name="Orlowska M."/>
            <person name="Perlinska-Lenart U."/>
            <person name="Aleksandrzak-Piekarczyk T."/>
            <person name="Szatraj K."/>
            <person name="Zielenkiewicz U."/>
            <person name="Pilsyk S."/>
            <person name="Malc E."/>
            <person name="Mieczkowski P."/>
            <person name="Kruszewska J.S."/>
            <person name="Biernat P."/>
            <person name="Pawlowska J."/>
        </authorList>
    </citation>
    <scope>NUCLEOTIDE SEQUENCE [LARGE SCALE GENOMIC DNA]</scope>
    <source>
        <strain evidence="8 9">CBS 142.35</strain>
    </source>
</reference>
<dbReference type="InterPro" id="IPR036259">
    <property type="entry name" value="MFS_trans_sf"/>
</dbReference>
<dbReference type="CDD" id="cd17330">
    <property type="entry name" value="MFS_SLC46_TetA_like"/>
    <property type="match status" value="1"/>
</dbReference>
<evidence type="ECO:0000256" key="6">
    <source>
        <dbReference type="SAM" id="Phobius"/>
    </source>
</evidence>
<comment type="caution">
    <text evidence="8">The sequence shown here is derived from an EMBL/GenBank/DDBJ whole genome shotgun (WGS) entry which is preliminary data.</text>
</comment>
<evidence type="ECO:0000256" key="1">
    <source>
        <dbReference type="ARBA" id="ARBA00004141"/>
    </source>
</evidence>
<dbReference type="Pfam" id="PF07690">
    <property type="entry name" value="MFS_1"/>
    <property type="match status" value="1"/>
</dbReference>
<keyword evidence="3 6" id="KW-0812">Transmembrane</keyword>
<dbReference type="PROSITE" id="PS00216">
    <property type="entry name" value="SUGAR_TRANSPORT_1"/>
    <property type="match status" value="1"/>
</dbReference>
<evidence type="ECO:0000256" key="5">
    <source>
        <dbReference type="ARBA" id="ARBA00023136"/>
    </source>
</evidence>
<feature type="transmembrane region" description="Helical" evidence="6">
    <location>
        <begin position="429"/>
        <end position="450"/>
    </location>
</feature>
<feature type="transmembrane region" description="Helical" evidence="6">
    <location>
        <begin position="82"/>
        <end position="98"/>
    </location>
</feature>
<accession>A0A8H7RXG1</accession>
<dbReference type="PANTHER" id="PTHR23504:SF15">
    <property type="entry name" value="MAJOR FACILITATOR SUPERFAMILY (MFS) PROFILE DOMAIN-CONTAINING PROTEIN"/>
    <property type="match status" value="1"/>
</dbReference>
<feature type="transmembrane region" description="Helical" evidence="6">
    <location>
        <begin position="345"/>
        <end position="366"/>
    </location>
</feature>
<proteinExistence type="predicted"/>
<comment type="subcellular location">
    <subcellularLocation>
        <location evidence="1">Membrane</location>
        <topology evidence="1">Multi-pass membrane protein</topology>
    </subcellularLocation>
</comment>
<dbReference type="OrthoDB" id="419616at2759"/>
<feature type="domain" description="Major facilitator superfamily (MFS) profile" evidence="7">
    <location>
        <begin position="11"/>
        <end position="480"/>
    </location>
</feature>
<dbReference type="InterPro" id="IPR020846">
    <property type="entry name" value="MFS_dom"/>
</dbReference>
<dbReference type="GO" id="GO:0016020">
    <property type="term" value="C:membrane"/>
    <property type="evidence" value="ECO:0007669"/>
    <property type="project" value="UniProtKB-SubCell"/>
</dbReference>
<dbReference type="GO" id="GO:0022857">
    <property type="term" value="F:transmembrane transporter activity"/>
    <property type="evidence" value="ECO:0007669"/>
    <property type="project" value="InterPro"/>
</dbReference>
<feature type="transmembrane region" description="Helical" evidence="6">
    <location>
        <begin position="48"/>
        <end position="70"/>
    </location>
</feature>
<dbReference type="PANTHER" id="PTHR23504">
    <property type="entry name" value="MAJOR FACILITATOR SUPERFAMILY DOMAIN-CONTAINING PROTEIN 10"/>
    <property type="match status" value="1"/>
</dbReference>
<evidence type="ECO:0000256" key="2">
    <source>
        <dbReference type="ARBA" id="ARBA00022448"/>
    </source>
</evidence>
<dbReference type="InterPro" id="IPR011701">
    <property type="entry name" value="MFS"/>
</dbReference>
<dbReference type="PROSITE" id="PS50850">
    <property type="entry name" value="MFS"/>
    <property type="match status" value="1"/>
</dbReference>
<keyword evidence="5 6" id="KW-0472">Membrane</keyword>
<evidence type="ECO:0000256" key="4">
    <source>
        <dbReference type="ARBA" id="ARBA00022989"/>
    </source>
</evidence>
<feature type="transmembrane region" description="Helical" evidence="6">
    <location>
        <begin position="314"/>
        <end position="333"/>
    </location>
</feature>